<reference evidence="3" key="1">
    <citation type="submission" date="2022-04" db="EMBL/GenBank/DDBJ databases">
        <authorList>
            <person name="Forde T."/>
        </authorList>
    </citation>
    <scope>NUCLEOTIDE SEQUENCE</scope>
    <source>
        <strain evidence="3">A18Y016a</strain>
        <strain evidence="2">A18Y020d</strain>
    </source>
</reference>
<gene>
    <name evidence="3" type="ORF">ERYAMS2_01261</name>
    <name evidence="2" type="ORF">ERYAMS_00967</name>
</gene>
<protein>
    <submittedName>
        <fullName evidence="3">Membrane protein</fullName>
    </submittedName>
</protein>
<accession>A0AAU9VJD1</accession>
<feature type="transmembrane region" description="Helical" evidence="1">
    <location>
        <begin position="6"/>
        <end position="29"/>
    </location>
</feature>
<dbReference type="AlphaFoldDB" id="A0AAU9VJD1"/>
<feature type="transmembrane region" description="Helical" evidence="1">
    <location>
        <begin position="63"/>
        <end position="79"/>
    </location>
</feature>
<keyword evidence="1" id="KW-0472">Membrane</keyword>
<evidence type="ECO:0000313" key="2">
    <source>
        <dbReference type="EMBL" id="CAH2762528.1"/>
    </source>
</evidence>
<dbReference type="Proteomes" id="UP001154095">
    <property type="component" value="Chromosome"/>
</dbReference>
<keyword evidence="1" id="KW-1133">Transmembrane helix</keyword>
<dbReference type="EMBL" id="OW659496">
    <property type="protein sequence ID" value="CAH2762528.1"/>
    <property type="molecule type" value="Genomic_DNA"/>
</dbReference>
<keyword evidence="1" id="KW-0812">Transmembrane</keyword>
<dbReference type="EMBL" id="OW659477">
    <property type="protein sequence ID" value="CAH2762551.1"/>
    <property type="molecule type" value="Genomic_DNA"/>
</dbReference>
<keyword evidence="4" id="KW-1185">Reference proteome</keyword>
<evidence type="ECO:0000313" key="3">
    <source>
        <dbReference type="EMBL" id="CAH2762551.1"/>
    </source>
</evidence>
<evidence type="ECO:0000313" key="5">
    <source>
        <dbReference type="Proteomes" id="UP001154111"/>
    </source>
</evidence>
<evidence type="ECO:0000256" key="1">
    <source>
        <dbReference type="SAM" id="Phobius"/>
    </source>
</evidence>
<sequence length="89" mass="10658">MFNSREVVYTVVSIMCLIFIMITLLLIIYESKECWNKKLQRYTNSIYLLIFPVILYTEKPATDIVVLAYLIIYICFLIIRKKILQRETL</sequence>
<dbReference type="Proteomes" id="UP001154111">
    <property type="component" value="Chromosome"/>
</dbReference>
<evidence type="ECO:0000313" key="4">
    <source>
        <dbReference type="Proteomes" id="UP001154095"/>
    </source>
</evidence>
<proteinExistence type="predicted"/>
<name>A0AAU9VJD1_9FIRM</name>
<organism evidence="3 5">
    <name type="scientific">Erysipelothrix amsterdamensis</name>
    <dbReference type="NCBI Taxonomy" id="2929157"/>
    <lineage>
        <taxon>Bacteria</taxon>
        <taxon>Bacillati</taxon>
        <taxon>Bacillota</taxon>
        <taxon>Erysipelotrichia</taxon>
        <taxon>Erysipelotrichales</taxon>
        <taxon>Erysipelotrichaceae</taxon>
        <taxon>Erysipelothrix</taxon>
    </lineage>
</organism>